<evidence type="ECO:0000256" key="1">
    <source>
        <dbReference type="SAM" id="MobiDB-lite"/>
    </source>
</evidence>
<dbReference type="InterPro" id="IPR043519">
    <property type="entry name" value="NT_sf"/>
</dbReference>
<organism evidence="3 4">
    <name type="scientific">Oerskovia enterophila</name>
    <dbReference type="NCBI Taxonomy" id="43678"/>
    <lineage>
        <taxon>Bacteria</taxon>
        <taxon>Bacillati</taxon>
        <taxon>Actinomycetota</taxon>
        <taxon>Actinomycetes</taxon>
        <taxon>Micrococcales</taxon>
        <taxon>Cellulomonadaceae</taxon>
        <taxon>Oerskovia</taxon>
    </lineage>
</organism>
<evidence type="ECO:0000313" key="3">
    <source>
        <dbReference type="EMBL" id="KZM33657.1"/>
    </source>
</evidence>
<feature type="domain" description="Polymerase nucleotidyl transferase" evidence="2">
    <location>
        <begin position="143"/>
        <end position="207"/>
    </location>
</feature>
<evidence type="ECO:0000313" key="4">
    <source>
        <dbReference type="Proteomes" id="UP000076447"/>
    </source>
</evidence>
<dbReference type="Pfam" id="PF01909">
    <property type="entry name" value="NTP_transf_2"/>
    <property type="match status" value="1"/>
</dbReference>
<proteinExistence type="predicted"/>
<comment type="caution">
    <text evidence="3">The sequence shown here is derived from an EMBL/GenBank/DDBJ whole genome shotgun (WGS) entry which is preliminary data.</text>
</comment>
<dbReference type="SUPFAM" id="SSF46785">
    <property type="entry name" value="Winged helix' DNA-binding domain"/>
    <property type="match status" value="1"/>
</dbReference>
<dbReference type="Gene3D" id="3.30.460.10">
    <property type="entry name" value="Beta Polymerase, domain 2"/>
    <property type="match status" value="1"/>
</dbReference>
<dbReference type="STRING" id="43678.OJAG_34960"/>
<dbReference type="AlphaFoldDB" id="A0A161XAV8"/>
<dbReference type="GO" id="GO:0016779">
    <property type="term" value="F:nucleotidyltransferase activity"/>
    <property type="evidence" value="ECO:0007669"/>
    <property type="project" value="InterPro"/>
</dbReference>
<feature type="region of interest" description="Disordered" evidence="1">
    <location>
        <begin position="1"/>
        <end position="33"/>
    </location>
</feature>
<dbReference type="CDD" id="cd05403">
    <property type="entry name" value="NT_KNTase_like"/>
    <property type="match status" value="1"/>
</dbReference>
<accession>A0A161XAV8</accession>
<gene>
    <name evidence="3" type="ORF">OJAG_34960</name>
</gene>
<reference evidence="3 4" key="1">
    <citation type="submission" date="2016-01" db="EMBL/GenBank/DDBJ databases">
        <title>Genome sequence of Oerskovia enterophila VJag, an agar and cellulose degrading bacterium.</title>
        <authorList>
            <person name="Poehlein A."/>
            <person name="Jag V."/>
            <person name="Bengelsdorf F."/>
            <person name="Duerre P."/>
            <person name="Daniel R."/>
        </authorList>
    </citation>
    <scope>NUCLEOTIDE SEQUENCE [LARGE SCALE GENOMIC DNA]</scope>
    <source>
        <strain evidence="3 4">VJag</strain>
    </source>
</reference>
<dbReference type="PATRIC" id="fig|43678.3.peg.3660"/>
<evidence type="ECO:0000259" key="2">
    <source>
        <dbReference type="Pfam" id="PF01909"/>
    </source>
</evidence>
<protein>
    <submittedName>
        <fullName evidence="3">Nucleotidyltransferase domain protein</fullName>
    </submittedName>
</protein>
<keyword evidence="3" id="KW-0808">Transferase</keyword>
<dbReference type="EMBL" id="LRIE01000084">
    <property type="protein sequence ID" value="KZM33657.1"/>
    <property type="molecule type" value="Genomic_DNA"/>
</dbReference>
<dbReference type="OrthoDB" id="3826063at2"/>
<name>A0A161XAV8_9CELL</name>
<dbReference type="SUPFAM" id="SSF81301">
    <property type="entry name" value="Nucleotidyltransferase"/>
    <property type="match status" value="1"/>
</dbReference>
<dbReference type="InterPro" id="IPR002934">
    <property type="entry name" value="Polymerase_NTP_transf_dom"/>
</dbReference>
<dbReference type="Proteomes" id="UP000076447">
    <property type="component" value="Unassembled WGS sequence"/>
</dbReference>
<sequence length="247" mass="27546">MRLTFRGFAGRARREVTTGPQVRVGSTHEGERMDWSSPVSAVVPGLEGPVLRALWNRQGELTGGQVHRVAHTGSSEGVRRALGRLERQGIVQRRTIGSTNYFRVNRDHLCWPAIEALFDALHPWCELRRRIDELLHQVVRDDGRRRSIGVAVVGSAARGDGTAADDLDLLVVVPDDLPAWIAHELTDQLRRDAGSWTGNDVDVHLRTIAWLDAERDRPGALERWAHDAEQVLGPPVHEHLPLVVLPD</sequence>
<dbReference type="InterPro" id="IPR036390">
    <property type="entry name" value="WH_DNA-bd_sf"/>
</dbReference>